<organism evidence="2">
    <name type="scientific">Xenopsylla cheopis</name>
    <name type="common">Oriental rat flea</name>
    <name type="synonym">Pulex cheopis</name>
    <dbReference type="NCBI Taxonomy" id="163159"/>
    <lineage>
        <taxon>Eukaryota</taxon>
        <taxon>Metazoa</taxon>
        <taxon>Ecdysozoa</taxon>
        <taxon>Arthropoda</taxon>
        <taxon>Hexapoda</taxon>
        <taxon>Insecta</taxon>
        <taxon>Pterygota</taxon>
        <taxon>Neoptera</taxon>
        <taxon>Endopterygota</taxon>
        <taxon>Siphonaptera</taxon>
        <taxon>Pulicidae</taxon>
        <taxon>Xenopsyllinae</taxon>
        <taxon>Xenopsylla</taxon>
    </lineage>
</organism>
<dbReference type="AlphaFoldDB" id="A0A6M2DS00"/>
<dbReference type="InterPro" id="IPR006579">
    <property type="entry name" value="Pre_C2HC_dom"/>
</dbReference>
<reference evidence="2" key="1">
    <citation type="submission" date="2020-03" db="EMBL/GenBank/DDBJ databases">
        <title>Transcriptomic Profiling of the Digestive Tract of the Rat Flea, Xenopsylla cheopis, Following Blood Feeding and Infection with Yersinia pestis.</title>
        <authorList>
            <person name="Bland D.M."/>
            <person name="Martens C.A."/>
            <person name="Virtaneva K."/>
            <person name="Kanakabandi K."/>
            <person name="Long D."/>
            <person name="Rosenke R."/>
            <person name="Saturday G.A."/>
            <person name="Hoyt F.H."/>
            <person name="Bruno D.P."/>
            <person name="Ribeiro J.M.C."/>
            <person name="Hinnebusch J."/>
        </authorList>
    </citation>
    <scope>NUCLEOTIDE SEQUENCE</scope>
</reference>
<name>A0A6M2DS00_XENCH</name>
<evidence type="ECO:0000259" key="1">
    <source>
        <dbReference type="SMART" id="SM00596"/>
    </source>
</evidence>
<evidence type="ECO:0000313" key="2">
    <source>
        <dbReference type="EMBL" id="NOV48420.1"/>
    </source>
</evidence>
<dbReference type="EMBL" id="GIIL01004694">
    <property type="protein sequence ID" value="NOV48420.1"/>
    <property type="molecule type" value="Transcribed_RNA"/>
</dbReference>
<dbReference type="Pfam" id="PF07530">
    <property type="entry name" value="PRE_C2HC"/>
    <property type="match status" value="1"/>
</dbReference>
<protein>
    <submittedName>
        <fullName evidence="2">Putative nucleic-acid-binding protein from transposon x-element</fullName>
    </submittedName>
</protein>
<accession>A0A6M2DS00</accession>
<proteinExistence type="predicted"/>
<sequence length="447" mass="51474">MECSEITSESVTNELINSDSYKNKTYDITRSCPSREPITNDNVNLQLNNRIRNTSSMETQDITTIPPPIMPENHTIKSVPTVTWQTVPSAKKRKIVTQASTSINLQNRYLPLASTNTETVKTTETQVLKPPPLFIYNVTNINDMTNQFNNIIPHDHYYCRSLANNMLKIMCNNIDSYRTLIKHLKESNVIHHTYQLKEDRAYRVVLRNVHHTTDLTLIINELGQLGHKVRNIINIRHRTTKDPLNMFFVDLEPAKNNQQIFQITKLLNHIIKVEPPHKNNTIPQCTRCQLFNHTKKYCNRPFICVRCGDNHNSIDCKKNRDLPAKCGLCAGDHPANYRGCEYYKNFQRQRRIQFKQHNDAPSVPASQNPLFNINNNNPNPSSTNIYVPANNNNNSTYADVTKLNTDNATNSTFLATFLTDFKTMINQLMQQNTMIINMLSTLINKNN</sequence>
<dbReference type="SMART" id="SM00596">
    <property type="entry name" value="PRE_C2HC"/>
    <property type="match status" value="1"/>
</dbReference>
<feature type="domain" description="Pre-C2HC" evidence="1">
    <location>
        <begin position="215"/>
        <end position="283"/>
    </location>
</feature>